<sequence>MSEDKQAVAATKLSLSEEKNLGFLESIAKTNTEKITREILEGLSEETGDNDSYDIESGGEDSEDRPWRPSHAVFGKSTIKQSHLDNMRGRYFQDMSIVRANIGDKTCPTPEENEVVIFRSFFKAGLRFPLSSFVVEVLKIFQIFLHQITPEAIIRMGVFVWAARSQGLEPNAKSFCSMHELLYETKPWAKSNIITILAAIASSLALARAAPCQPSGKDGLGTGRRNEECQKAFDIVCSFIGTRDLVQEHIAFRVWPLVEQWEMPKETISKSDEGELVRLKYTFRYEGKFIEPDDDWLKCIEATSDELLGPYSKAEDNTLSAAFGVRKKKRLNRVFDAIGFMYPDYRYPLKGQKRKSATSGKGDASVVLSEPAPKKKKVKVLTHRSRFIEPATVPEFGGETPMATKAKGPAPTQKNEEPAASPKAPLAKLSEPKVDNVKEAEVERKKISEVTSPSAEVTVPKAQKDLIVTLLGTCSQML</sequence>
<accession>A0A1P8YYI0</accession>
<name>A0A1P8YYI0_MAIZE</name>
<evidence type="ECO:0000256" key="1">
    <source>
        <dbReference type="SAM" id="MobiDB-lite"/>
    </source>
</evidence>
<protein>
    <submittedName>
        <fullName evidence="3">Putative gypsy-type transposase</fullName>
    </submittedName>
</protein>
<reference evidence="3" key="2">
    <citation type="journal article" date="2017" name="EMBO J.">
        <title>Loss of pollen-specific phospholipase NOT LIKE DAD triggers gynogenesis in maize.</title>
        <authorList>
            <person name="Gilles L.M."/>
            <person name="Khaled A."/>
            <person name="Laffaire J.B."/>
            <person name="Chaignon S."/>
            <person name="Gendrot G."/>
            <person name="Laplaige J."/>
            <person name="Berges H."/>
            <person name="Beydon G."/>
            <person name="Bayle V."/>
            <person name="Barret P."/>
            <person name="Comadran J."/>
            <person name="Martinant J.P."/>
            <person name="Rogowsky P.M."/>
            <person name="Widiez T."/>
        </authorList>
    </citation>
    <scope>NUCLEOTIDE SEQUENCE</scope>
</reference>
<organism evidence="3">
    <name type="scientific">Zea mays</name>
    <name type="common">Maize</name>
    <dbReference type="NCBI Taxonomy" id="4577"/>
    <lineage>
        <taxon>Eukaryota</taxon>
        <taxon>Viridiplantae</taxon>
        <taxon>Streptophyta</taxon>
        <taxon>Embryophyta</taxon>
        <taxon>Tracheophyta</taxon>
        <taxon>Spermatophyta</taxon>
        <taxon>Magnoliopsida</taxon>
        <taxon>Liliopsida</taxon>
        <taxon>Poales</taxon>
        <taxon>Poaceae</taxon>
        <taxon>PACMAD clade</taxon>
        <taxon>Panicoideae</taxon>
        <taxon>Andropogonodae</taxon>
        <taxon>Andropogoneae</taxon>
        <taxon>Tripsacinae</taxon>
        <taxon>Zea</taxon>
    </lineage>
</organism>
<feature type="compositionally biased region" description="Low complexity" evidence="1">
    <location>
        <begin position="418"/>
        <end position="429"/>
    </location>
</feature>
<feature type="domain" description="Transposase (putative) gypsy type" evidence="2">
    <location>
        <begin position="116"/>
        <end position="178"/>
    </location>
</feature>
<reference evidence="3" key="1">
    <citation type="submission" date="2016-09" db="EMBL/GenBank/DDBJ databases">
        <authorList>
            <person name="Capua I."/>
            <person name="De Benedictis P."/>
            <person name="Joannis T."/>
            <person name="Lombin L.H."/>
            <person name="Cattoli G."/>
        </authorList>
    </citation>
    <scope>NUCLEOTIDE SEQUENCE</scope>
</reference>
<evidence type="ECO:0000313" key="3">
    <source>
        <dbReference type="EMBL" id="AQA29558.1"/>
    </source>
</evidence>
<feature type="region of interest" description="Disordered" evidence="1">
    <location>
        <begin position="391"/>
        <end position="437"/>
    </location>
</feature>
<dbReference type="AlphaFoldDB" id="A0A1P8YYI0"/>
<dbReference type="Pfam" id="PF04195">
    <property type="entry name" value="Transposase_28"/>
    <property type="match status" value="1"/>
</dbReference>
<evidence type="ECO:0000259" key="2">
    <source>
        <dbReference type="Pfam" id="PF04195"/>
    </source>
</evidence>
<dbReference type="InterPro" id="IPR007321">
    <property type="entry name" value="Transposase_28"/>
</dbReference>
<feature type="compositionally biased region" description="Acidic residues" evidence="1">
    <location>
        <begin position="43"/>
        <end position="63"/>
    </location>
</feature>
<proteinExistence type="predicted"/>
<feature type="region of interest" description="Disordered" evidence="1">
    <location>
        <begin position="39"/>
        <end position="67"/>
    </location>
</feature>
<gene>
    <name evidence="3" type="ORF">FGENESH_3</name>
</gene>
<dbReference type="EMBL" id="KX852318">
    <property type="protein sequence ID" value="AQA29558.1"/>
    <property type="molecule type" value="Genomic_DNA"/>
</dbReference>